<dbReference type="Proteomes" id="UP001062223">
    <property type="component" value="Chromosome"/>
</dbReference>
<proteinExistence type="predicted"/>
<reference evidence="1" key="1">
    <citation type="submission" date="2022-09" db="EMBL/GenBank/DDBJ databases">
        <title>Taxonomy of Curtobacterium flaccumfaciens.</title>
        <authorList>
            <person name="Osdaghi E."/>
            <person name="Taghavi S.M."/>
            <person name="Hamidizade M."/>
            <person name="Abachi H."/>
            <person name="Fazliarab A."/>
            <person name="Baeyen S."/>
            <person name="Portier P."/>
            <person name="Van Vaerenbergh J."/>
            <person name="Jacques M.-A."/>
        </authorList>
    </citation>
    <scope>NUCLEOTIDE SEQUENCE</scope>
    <source>
        <strain evidence="1">AGQB46</strain>
    </source>
</reference>
<sequence length="173" mass="18669">MTELHVPVTNAMSRLDVRSDRIEIGGDTAPRDREDLLELGRLLAARGADAAWAILDGSDASIASWVALTVVPLLGTTPGVLRRGARHDDPIEVDEDMRNTALGPALRLRQRIAVPAPTAQDAAGLIVSESLDWSWVLPGDMMLSVNANTTQLVYADWVADQVDRVALGIDLVR</sequence>
<dbReference type="EMBL" id="CP106879">
    <property type="protein sequence ID" value="UYC81086.1"/>
    <property type="molecule type" value="Genomic_DNA"/>
</dbReference>
<gene>
    <name evidence="1" type="ORF">OE229_01085</name>
</gene>
<evidence type="ECO:0000313" key="1">
    <source>
        <dbReference type="EMBL" id="UYC81086.1"/>
    </source>
</evidence>
<name>A0A9Q9P9Q4_9MICO</name>
<organism evidence="1 2">
    <name type="scientific">Curtobacterium poinsettiae</name>
    <dbReference type="NCBI Taxonomy" id="159612"/>
    <lineage>
        <taxon>Bacteria</taxon>
        <taxon>Bacillati</taxon>
        <taxon>Actinomycetota</taxon>
        <taxon>Actinomycetes</taxon>
        <taxon>Micrococcales</taxon>
        <taxon>Microbacteriaceae</taxon>
        <taxon>Curtobacterium</taxon>
    </lineage>
</organism>
<dbReference type="AlphaFoldDB" id="A0A9Q9P9Q4"/>
<protein>
    <submittedName>
        <fullName evidence="1">Uncharacterized protein</fullName>
    </submittedName>
</protein>
<accession>A0A9Q9P9Q4</accession>
<dbReference type="KEGG" id="cpoi:OE229_01085"/>
<dbReference type="RefSeq" id="WP_262139350.1">
    <property type="nucleotide sequence ID" value="NZ_CP106879.1"/>
</dbReference>
<evidence type="ECO:0000313" key="2">
    <source>
        <dbReference type="Proteomes" id="UP001062223"/>
    </source>
</evidence>